<gene>
    <name evidence="1" type="ORF">ICJ55_01480</name>
</gene>
<keyword evidence="2" id="KW-1185">Reference proteome</keyword>
<reference evidence="1 2" key="1">
    <citation type="submission" date="2020-09" db="EMBL/GenBank/DDBJ databases">
        <title>Mannheimia bovis sp.nov., isolated from a cow.</title>
        <authorList>
            <person name="Li F."/>
        </authorList>
    </citation>
    <scope>NUCLEOTIDE SEQUENCE [LARGE SCALE GENOMIC DNA]</scope>
    <source>
        <strain evidence="1 2">ZY190616</strain>
    </source>
</reference>
<dbReference type="KEGG" id="mbos:ICJ55_01480"/>
<proteinExistence type="predicted"/>
<dbReference type="AlphaFoldDB" id="A0A7H1C3A2"/>
<evidence type="ECO:0000313" key="1">
    <source>
        <dbReference type="EMBL" id="QNS15457.1"/>
    </source>
</evidence>
<dbReference type="RefSeq" id="WP_188157029.1">
    <property type="nucleotide sequence ID" value="NZ_CP061280.1"/>
</dbReference>
<accession>A0A7H1C3A2</accession>
<protein>
    <submittedName>
        <fullName evidence="1">Uncharacterized protein</fullName>
    </submittedName>
</protein>
<evidence type="ECO:0000313" key="2">
    <source>
        <dbReference type="Proteomes" id="UP000576260"/>
    </source>
</evidence>
<name>A0A7H1C3A2_9PAST</name>
<dbReference type="Proteomes" id="UP000576260">
    <property type="component" value="Chromosome"/>
</dbReference>
<dbReference type="EMBL" id="CP061280">
    <property type="protein sequence ID" value="QNS15457.1"/>
    <property type="molecule type" value="Genomic_DNA"/>
</dbReference>
<sequence length="103" mass="11889">MNEIINRATDKKVIAKYKKKKEPKYKLTKKEFDSLESVKVTRIGTFLLFNKDTDTAQFKLNGKFEKIAQFGNVIAISHEKVIAPKVIEIEFEGKKLVLNRSTK</sequence>
<organism evidence="1 2">
    <name type="scientific">Mannheimia bovis</name>
    <dbReference type="NCBI Taxonomy" id="2770636"/>
    <lineage>
        <taxon>Bacteria</taxon>
        <taxon>Pseudomonadati</taxon>
        <taxon>Pseudomonadota</taxon>
        <taxon>Gammaproteobacteria</taxon>
        <taxon>Pasteurellales</taxon>
        <taxon>Pasteurellaceae</taxon>
        <taxon>Mannheimia</taxon>
    </lineage>
</organism>